<sequence length="486" mass="53113">MALPVGPEDRAFVDFQNDVTVADIRLAAQENFVSVEHLKRYTTLGMAVDQGKTSSVTAIALMGQMTGRPPGDVGTTGFRPPYTPTALSALRGLGRGAAYAPFKRSSLHDRHEQLRASFEDYGGWTRPAHYLRQGEDRDAAMRREALAVRHRAGLFDATPLGKIEVSGPDAGMFLDRIYANRMSNLAVGRVRYGMMLSEFGVIVDDGVVARMADDRFLVGSTSGGADRVAAILEEWLQCEWRDLSVIVAPVTTCWGNVTLAGPNARKILDRARCDIPLDNESFPHLSWREASVAGLNARIARVSFSGELSYEISVDWNRTPGLWDSLAQAAEPFGGAEPVGIDAWMLLRLEKGFLHVGADTEGTTVPDDVSWTKVAARAGDFIGKRSLLWAVNREPGRLQLVGLEAVDGRTVPPVGAHFASDDHRFRTSGFVTSSEFSPILDRPVALALVRGGRNRLGEVLHLLRSGDAYRKVQPCFYDQSGERMNG</sequence>
<dbReference type="InterPro" id="IPR027266">
    <property type="entry name" value="TrmE/GcvT-like"/>
</dbReference>
<dbReference type="InterPro" id="IPR013977">
    <property type="entry name" value="GcvT_C"/>
</dbReference>
<dbReference type="Gene3D" id="1.10.10.1100">
    <property type="entry name" value="BFD-like [2Fe-2S]-binding domain"/>
    <property type="match status" value="1"/>
</dbReference>
<evidence type="ECO:0000259" key="4">
    <source>
        <dbReference type="Pfam" id="PF17806"/>
    </source>
</evidence>
<dbReference type="GO" id="GO:0016491">
    <property type="term" value="F:oxidoreductase activity"/>
    <property type="evidence" value="ECO:0007669"/>
    <property type="project" value="UniProtKB-KW"/>
</dbReference>
<evidence type="ECO:0000259" key="3">
    <source>
        <dbReference type="Pfam" id="PF08669"/>
    </source>
</evidence>
<dbReference type="SUPFAM" id="SSF103025">
    <property type="entry name" value="Folate-binding domain"/>
    <property type="match status" value="1"/>
</dbReference>
<dbReference type="Pfam" id="PF08669">
    <property type="entry name" value="GCV_T_C"/>
    <property type="match status" value="1"/>
</dbReference>
<feature type="domain" description="Aminomethyltransferase C-terminal" evidence="3">
    <location>
        <begin position="399"/>
        <end position="478"/>
    </location>
</feature>
<evidence type="ECO:0008006" key="7">
    <source>
        <dbReference type="Google" id="ProtNLM"/>
    </source>
</evidence>
<dbReference type="PANTHER" id="PTHR43757">
    <property type="entry name" value="AMINOMETHYLTRANSFERASE"/>
    <property type="match status" value="1"/>
</dbReference>
<evidence type="ECO:0000256" key="1">
    <source>
        <dbReference type="ARBA" id="ARBA00023002"/>
    </source>
</evidence>
<keyword evidence="1" id="KW-0560">Oxidoreductase</keyword>
<dbReference type="AlphaFoldDB" id="A0A6I4J573"/>
<feature type="domain" description="SoxA A3" evidence="4">
    <location>
        <begin position="9"/>
        <end position="90"/>
    </location>
</feature>
<dbReference type="InterPro" id="IPR028896">
    <property type="entry name" value="GcvT/YgfZ/DmdA"/>
</dbReference>
<dbReference type="InterPro" id="IPR029043">
    <property type="entry name" value="GcvT/YgfZ_C"/>
</dbReference>
<protein>
    <recommendedName>
        <fullName evidence="7">Sarcosine oxidase subunit alpha</fullName>
    </recommendedName>
</protein>
<evidence type="ECO:0000259" key="2">
    <source>
        <dbReference type="Pfam" id="PF01571"/>
    </source>
</evidence>
<dbReference type="PANTHER" id="PTHR43757:SF2">
    <property type="entry name" value="AMINOMETHYLTRANSFERASE, MITOCHONDRIAL"/>
    <property type="match status" value="1"/>
</dbReference>
<evidence type="ECO:0000313" key="5">
    <source>
        <dbReference type="EMBL" id="MVO79527.1"/>
    </source>
</evidence>
<proteinExistence type="predicted"/>
<dbReference type="InterPro" id="IPR006222">
    <property type="entry name" value="GCVT_N"/>
</dbReference>
<dbReference type="InterPro" id="IPR041117">
    <property type="entry name" value="SoxA_A3"/>
</dbReference>
<dbReference type="Pfam" id="PF17806">
    <property type="entry name" value="SO_alpha_A3"/>
    <property type="match status" value="1"/>
</dbReference>
<dbReference type="InterPro" id="IPR041854">
    <property type="entry name" value="BFD-like_2Fe2S-bd_dom_sf"/>
</dbReference>
<dbReference type="Gene3D" id="3.30.1360.120">
    <property type="entry name" value="Probable tRNA modification gtpase trme, domain 1"/>
    <property type="match status" value="1"/>
</dbReference>
<organism evidence="5 6">
    <name type="scientific">Sphingomonas horti</name>
    <dbReference type="NCBI Taxonomy" id="2682842"/>
    <lineage>
        <taxon>Bacteria</taxon>
        <taxon>Pseudomonadati</taxon>
        <taxon>Pseudomonadota</taxon>
        <taxon>Alphaproteobacteria</taxon>
        <taxon>Sphingomonadales</taxon>
        <taxon>Sphingomonadaceae</taxon>
        <taxon>Sphingomonas</taxon>
    </lineage>
</organism>
<comment type="caution">
    <text evidence="5">The sequence shown here is derived from an EMBL/GenBank/DDBJ whole genome shotgun (WGS) entry which is preliminary data.</text>
</comment>
<feature type="domain" description="GCVT N-terminal" evidence="2">
    <location>
        <begin position="107"/>
        <end position="369"/>
    </location>
</feature>
<dbReference type="SUPFAM" id="SSF101790">
    <property type="entry name" value="Aminomethyltransferase beta-barrel domain"/>
    <property type="match status" value="1"/>
</dbReference>
<reference evidence="5 6" key="1">
    <citation type="submission" date="2019-12" db="EMBL/GenBank/DDBJ databases">
        <authorList>
            <person name="Huq M.A."/>
        </authorList>
    </citation>
    <scope>NUCLEOTIDE SEQUENCE [LARGE SCALE GENOMIC DNA]</scope>
    <source>
        <strain evidence="5 6">MAH-20</strain>
    </source>
</reference>
<name>A0A6I4J573_9SPHN</name>
<keyword evidence="6" id="KW-1185">Reference proteome</keyword>
<dbReference type="EMBL" id="WQMS01000022">
    <property type="protein sequence ID" value="MVO79527.1"/>
    <property type="molecule type" value="Genomic_DNA"/>
</dbReference>
<evidence type="ECO:0000313" key="6">
    <source>
        <dbReference type="Proteomes" id="UP000441389"/>
    </source>
</evidence>
<dbReference type="Proteomes" id="UP000441389">
    <property type="component" value="Unassembled WGS sequence"/>
</dbReference>
<gene>
    <name evidence="5" type="ORF">GON01_16465</name>
</gene>
<accession>A0A6I4J573</accession>
<dbReference type="Pfam" id="PF01571">
    <property type="entry name" value="GCV_T"/>
    <property type="match status" value="1"/>
</dbReference>